<proteinExistence type="predicted"/>
<gene>
    <name evidence="1" type="ORF">MEUPH1_LOCUS27241</name>
</gene>
<dbReference type="GO" id="GO:0071897">
    <property type="term" value="P:DNA biosynthetic process"/>
    <property type="evidence" value="ECO:0007669"/>
    <property type="project" value="UniProtKB-ARBA"/>
</dbReference>
<keyword evidence="2" id="KW-1185">Reference proteome</keyword>
<organism evidence="1 2">
    <name type="scientific">Macrosiphum euphorbiae</name>
    <name type="common">potato aphid</name>
    <dbReference type="NCBI Taxonomy" id="13131"/>
    <lineage>
        <taxon>Eukaryota</taxon>
        <taxon>Metazoa</taxon>
        <taxon>Ecdysozoa</taxon>
        <taxon>Arthropoda</taxon>
        <taxon>Hexapoda</taxon>
        <taxon>Insecta</taxon>
        <taxon>Pterygota</taxon>
        <taxon>Neoptera</taxon>
        <taxon>Paraneoptera</taxon>
        <taxon>Hemiptera</taxon>
        <taxon>Sternorrhyncha</taxon>
        <taxon>Aphidomorpha</taxon>
        <taxon>Aphidoidea</taxon>
        <taxon>Aphididae</taxon>
        <taxon>Macrosiphini</taxon>
        <taxon>Macrosiphum</taxon>
    </lineage>
</organism>
<sequence>MSTVTFGQRSSPFLAIRTLLQLAEDEAKAYPNVQKVIYQDLYVDDVVTRADSEEEALKLQQEAIKVFERGKFELRKWAPALLEAVPIEHRTTDNFTSDEPQSDYTKVLGLKWEPNLDMLSYLLRTPGYIS</sequence>
<dbReference type="AlphaFoldDB" id="A0AAV0XXW5"/>
<evidence type="ECO:0008006" key="3">
    <source>
        <dbReference type="Google" id="ProtNLM"/>
    </source>
</evidence>
<dbReference type="Proteomes" id="UP001160148">
    <property type="component" value="Unassembled WGS sequence"/>
</dbReference>
<dbReference type="EMBL" id="CARXXK010001098">
    <property type="protein sequence ID" value="CAI6373499.1"/>
    <property type="molecule type" value="Genomic_DNA"/>
</dbReference>
<reference evidence="1 2" key="1">
    <citation type="submission" date="2023-01" db="EMBL/GenBank/DDBJ databases">
        <authorList>
            <person name="Whitehead M."/>
        </authorList>
    </citation>
    <scope>NUCLEOTIDE SEQUENCE [LARGE SCALE GENOMIC DNA]</scope>
</reference>
<dbReference type="InterPro" id="IPR043502">
    <property type="entry name" value="DNA/RNA_pol_sf"/>
</dbReference>
<evidence type="ECO:0000313" key="2">
    <source>
        <dbReference type="Proteomes" id="UP001160148"/>
    </source>
</evidence>
<comment type="caution">
    <text evidence="1">The sequence shown here is derived from an EMBL/GenBank/DDBJ whole genome shotgun (WGS) entry which is preliminary data.</text>
</comment>
<protein>
    <recommendedName>
        <fullName evidence="3">Reverse transcriptase domain-containing protein</fullName>
    </recommendedName>
</protein>
<accession>A0AAV0XXW5</accession>
<name>A0AAV0XXW5_9HEMI</name>
<dbReference type="PANTHER" id="PTHR47331">
    <property type="entry name" value="PHD-TYPE DOMAIN-CONTAINING PROTEIN"/>
    <property type="match status" value="1"/>
</dbReference>
<dbReference type="SUPFAM" id="SSF56672">
    <property type="entry name" value="DNA/RNA polymerases"/>
    <property type="match status" value="1"/>
</dbReference>
<evidence type="ECO:0000313" key="1">
    <source>
        <dbReference type="EMBL" id="CAI6373499.1"/>
    </source>
</evidence>